<organism evidence="1 2">
    <name type="scientific">Aliidiomarina sanyensis</name>
    <dbReference type="NCBI Taxonomy" id="1249555"/>
    <lineage>
        <taxon>Bacteria</taxon>
        <taxon>Pseudomonadati</taxon>
        <taxon>Pseudomonadota</taxon>
        <taxon>Gammaproteobacteria</taxon>
        <taxon>Alteromonadales</taxon>
        <taxon>Idiomarinaceae</taxon>
        <taxon>Aliidiomarina</taxon>
    </lineage>
</organism>
<accession>A0A432WGF4</accession>
<keyword evidence="2" id="KW-1185">Reference proteome</keyword>
<evidence type="ECO:0000313" key="2">
    <source>
        <dbReference type="Proteomes" id="UP000288405"/>
    </source>
</evidence>
<comment type="caution">
    <text evidence="1">The sequence shown here is derived from an EMBL/GenBank/DDBJ whole genome shotgun (WGS) entry which is preliminary data.</text>
</comment>
<name>A0A432WGF4_9GAMM</name>
<dbReference type="AlphaFoldDB" id="A0A432WGF4"/>
<dbReference type="Proteomes" id="UP000288405">
    <property type="component" value="Unassembled WGS sequence"/>
</dbReference>
<reference evidence="1 2" key="1">
    <citation type="journal article" date="2011" name="Front. Microbiol.">
        <title>Genomic signatures of strain selection and enhancement in Bacillus atrophaeus var. globigii, a historical biowarfare simulant.</title>
        <authorList>
            <person name="Gibbons H.S."/>
            <person name="Broomall S.M."/>
            <person name="McNew L.A."/>
            <person name="Daligault H."/>
            <person name="Chapman C."/>
            <person name="Bruce D."/>
            <person name="Karavis M."/>
            <person name="Krepps M."/>
            <person name="McGregor P.A."/>
            <person name="Hong C."/>
            <person name="Park K.H."/>
            <person name="Akmal A."/>
            <person name="Feldman A."/>
            <person name="Lin J.S."/>
            <person name="Chang W.E."/>
            <person name="Higgs B.W."/>
            <person name="Demirev P."/>
            <person name="Lindquist J."/>
            <person name="Liem A."/>
            <person name="Fochler E."/>
            <person name="Read T.D."/>
            <person name="Tapia R."/>
            <person name="Johnson S."/>
            <person name="Bishop-Lilly K.A."/>
            <person name="Detter C."/>
            <person name="Han C."/>
            <person name="Sozhamannan S."/>
            <person name="Rosenzweig C.N."/>
            <person name="Skowronski E.W."/>
        </authorList>
    </citation>
    <scope>NUCLEOTIDE SEQUENCE [LARGE SCALE GENOMIC DNA]</scope>
    <source>
        <strain evidence="1 2">GYP-17</strain>
    </source>
</reference>
<proteinExistence type="predicted"/>
<gene>
    <name evidence="1" type="ORF">CWE11_07625</name>
</gene>
<dbReference type="RefSeq" id="WP_126777015.1">
    <property type="nucleotide sequence ID" value="NZ_PIPM01000006.1"/>
</dbReference>
<evidence type="ECO:0000313" key="1">
    <source>
        <dbReference type="EMBL" id="RUO32890.1"/>
    </source>
</evidence>
<dbReference type="EMBL" id="PIPM01000006">
    <property type="protein sequence ID" value="RUO32890.1"/>
    <property type="molecule type" value="Genomic_DNA"/>
</dbReference>
<sequence>MSKQANQKARVLVRNDGGFELNIANEQVRKDFVRSLHSFDDTKLMQAMRRLSDAQENAKASTG</sequence>
<protein>
    <submittedName>
        <fullName evidence="1">Uncharacterized protein</fullName>
    </submittedName>
</protein>